<keyword evidence="8" id="KW-1185">Reference proteome</keyword>
<keyword evidence="2" id="KW-0732">Signal</keyword>
<keyword evidence="4" id="KW-0564">Palmitate</keyword>
<evidence type="ECO:0000256" key="5">
    <source>
        <dbReference type="ARBA" id="ARBA00023288"/>
    </source>
</evidence>
<dbReference type="RefSeq" id="WP_345932602.1">
    <property type="nucleotide sequence ID" value="NZ_JBBKTV010000003.1"/>
</dbReference>
<name>A0ABU9YGF0_9PROT</name>
<dbReference type="PANTHER" id="PTHR30429">
    <property type="entry name" value="D-METHIONINE-BINDING LIPOPROTEIN METQ"/>
    <property type="match status" value="1"/>
</dbReference>
<evidence type="ECO:0000256" key="2">
    <source>
        <dbReference type="ARBA" id="ARBA00022729"/>
    </source>
</evidence>
<dbReference type="SUPFAM" id="SSF53850">
    <property type="entry name" value="Periplasmic binding protein-like II"/>
    <property type="match status" value="1"/>
</dbReference>
<proteinExistence type="inferred from homology"/>
<dbReference type="EMBL" id="JBBKTW010000002">
    <property type="protein sequence ID" value="MEN2987871.1"/>
    <property type="molecule type" value="Genomic_DNA"/>
</dbReference>
<reference evidence="7 8" key="1">
    <citation type="submission" date="2024-03" db="EMBL/GenBank/DDBJ databases">
        <title>High-quality draft genome sequencing of Tistrella sp. BH-R2-4.</title>
        <authorList>
            <person name="Dong C."/>
        </authorList>
    </citation>
    <scope>NUCLEOTIDE SEQUENCE [LARGE SCALE GENOMIC DNA]</scope>
    <source>
        <strain evidence="7 8">BH-R2-4</strain>
    </source>
</reference>
<comment type="caution">
    <text evidence="7">The sequence shown here is derived from an EMBL/GenBank/DDBJ whole genome shotgun (WGS) entry which is preliminary data.</text>
</comment>
<organism evidence="7 8">
    <name type="scientific">Tistrella arctica</name>
    <dbReference type="NCBI Taxonomy" id="3133430"/>
    <lineage>
        <taxon>Bacteria</taxon>
        <taxon>Pseudomonadati</taxon>
        <taxon>Pseudomonadota</taxon>
        <taxon>Alphaproteobacteria</taxon>
        <taxon>Geminicoccales</taxon>
        <taxon>Geminicoccaceae</taxon>
        <taxon>Tistrella</taxon>
    </lineage>
</organism>
<dbReference type="Proteomes" id="UP001413721">
    <property type="component" value="Unassembled WGS sequence"/>
</dbReference>
<sequence>MFRSATMRRRGARAALPMITALFAVLIASLCVTTGSRATDAPQRTDTVRLGVIDGPEVEIAEVVKIVAAEKGLTVEIVTFKEYNEPNAALAKGELDANAFQHRPFLEADSAAHGYDLVSVGYTIVQPMGIYSRTLKTLRALPTGARIGIPSDRSNGGRALRLLAERAMIGLSPGARLTPRPQDVMINTRKFQFIEMPAEDLPAALDRLDAAAINGNYAQAAGFDPRTDTIAIENRRSNPYGNILVVRRADENRPETRILLDSFQSPEVSAFLDARFEGAFMPAW</sequence>
<keyword evidence="3" id="KW-0472">Membrane</keyword>
<dbReference type="PANTHER" id="PTHR30429:SF1">
    <property type="entry name" value="D-METHIONINE-BINDING LIPOPROTEIN METQ-RELATED"/>
    <property type="match status" value="1"/>
</dbReference>
<dbReference type="Gene3D" id="3.40.190.10">
    <property type="entry name" value="Periplasmic binding protein-like II"/>
    <property type="match status" value="2"/>
</dbReference>
<evidence type="ECO:0000256" key="6">
    <source>
        <dbReference type="PIRNR" id="PIRNR002854"/>
    </source>
</evidence>
<comment type="similarity">
    <text evidence="6">Belongs to the nlpA lipoprotein family.</text>
</comment>
<protein>
    <recommendedName>
        <fullName evidence="6">Lipoprotein</fullName>
    </recommendedName>
</protein>
<dbReference type="PIRSF" id="PIRSF002854">
    <property type="entry name" value="MetQ"/>
    <property type="match status" value="1"/>
</dbReference>
<evidence type="ECO:0000256" key="3">
    <source>
        <dbReference type="ARBA" id="ARBA00023136"/>
    </source>
</evidence>
<dbReference type="CDD" id="cd13598">
    <property type="entry name" value="PBP2_lipoprotein_IlpA_like"/>
    <property type="match status" value="1"/>
</dbReference>
<evidence type="ECO:0000256" key="4">
    <source>
        <dbReference type="ARBA" id="ARBA00023139"/>
    </source>
</evidence>
<comment type="subcellular location">
    <subcellularLocation>
        <location evidence="1">Membrane</location>
        <topology evidence="1">Lipid-anchor</topology>
    </subcellularLocation>
</comment>
<accession>A0ABU9YGF0</accession>
<dbReference type="Pfam" id="PF03180">
    <property type="entry name" value="Lipoprotein_9"/>
    <property type="match status" value="1"/>
</dbReference>
<keyword evidence="5 6" id="KW-0449">Lipoprotein</keyword>
<evidence type="ECO:0000313" key="7">
    <source>
        <dbReference type="EMBL" id="MEN2987871.1"/>
    </source>
</evidence>
<evidence type="ECO:0000256" key="1">
    <source>
        <dbReference type="ARBA" id="ARBA00004635"/>
    </source>
</evidence>
<dbReference type="InterPro" id="IPR004872">
    <property type="entry name" value="Lipoprotein_NlpA"/>
</dbReference>
<evidence type="ECO:0000313" key="8">
    <source>
        <dbReference type="Proteomes" id="UP001413721"/>
    </source>
</evidence>
<gene>
    <name evidence="7" type="ORF">WG926_06120</name>
</gene>